<dbReference type="CDD" id="cd06850">
    <property type="entry name" value="biotinyl_domain"/>
    <property type="match status" value="1"/>
</dbReference>
<gene>
    <name evidence="2" type="ORF">I6G66_17445</name>
</gene>
<proteinExistence type="predicted"/>
<dbReference type="GeneID" id="94695135"/>
<name>A0A080NIA2_DELAC</name>
<sequence>MTTTPNMITSPIAGLVAAVEAAEGGTVALGDTLIIVESMKMEIPVESEVAGVVRRMLVAVGEPVAEGQAIAEIG</sequence>
<evidence type="ECO:0000313" key="2">
    <source>
        <dbReference type="EMBL" id="QPS06101.1"/>
    </source>
</evidence>
<dbReference type="EMBL" id="CP065668">
    <property type="protein sequence ID" value="QPS06101.1"/>
    <property type="molecule type" value="Genomic_DNA"/>
</dbReference>
<evidence type="ECO:0000256" key="1">
    <source>
        <dbReference type="ARBA" id="ARBA00023267"/>
    </source>
</evidence>
<dbReference type="RefSeq" id="WP_012203026.1">
    <property type="nucleotide sequence ID" value="NZ_CAGKLB010000004.1"/>
</dbReference>
<dbReference type="Gene3D" id="2.40.50.100">
    <property type="match status" value="1"/>
</dbReference>
<dbReference type="Proteomes" id="UP000594778">
    <property type="component" value="Chromosome"/>
</dbReference>
<dbReference type="InterPro" id="IPR050709">
    <property type="entry name" value="Biotin_Carboxyl_Carrier/Decarb"/>
</dbReference>
<accession>A0A080NIA2</accession>
<dbReference type="PROSITE" id="PS50968">
    <property type="entry name" value="BIOTINYL_LIPOYL"/>
    <property type="match status" value="1"/>
</dbReference>
<dbReference type="PANTHER" id="PTHR45266:SF3">
    <property type="entry name" value="OXALOACETATE DECARBOXYLASE ALPHA CHAIN"/>
    <property type="match status" value="1"/>
</dbReference>
<dbReference type="SUPFAM" id="SSF51230">
    <property type="entry name" value="Single hybrid motif"/>
    <property type="match status" value="1"/>
</dbReference>
<keyword evidence="1" id="KW-0092">Biotin</keyword>
<dbReference type="AlphaFoldDB" id="A0A080NIA2"/>
<protein>
    <submittedName>
        <fullName evidence="2">Acetyl-CoA carboxylase biotin carboxyl carrier protein subunit</fullName>
    </submittedName>
</protein>
<dbReference type="InterPro" id="IPR000089">
    <property type="entry name" value="Biotin_lipoyl"/>
</dbReference>
<evidence type="ECO:0000313" key="3">
    <source>
        <dbReference type="Proteomes" id="UP000594778"/>
    </source>
</evidence>
<dbReference type="InterPro" id="IPR011053">
    <property type="entry name" value="Single_hybrid_motif"/>
</dbReference>
<dbReference type="Pfam" id="PF00364">
    <property type="entry name" value="Biotin_lipoyl"/>
    <property type="match status" value="1"/>
</dbReference>
<dbReference type="PANTHER" id="PTHR45266">
    <property type="entry name" value="OXALOACETATE DECARBOXYLASE ALPHA CHAIN"/>
    <property type="match status" value="1"/>
</dbReference>
<reference evidence="2 3" key="1">
    <citation type="submission" date="2020-12" db="EMBL/GenBank/DDBJ databases">
        <title>FDA dAtabase for Regulatory Grade micrObial Sequences (FDA-ARGOS): Supporting development and validation of Infectious Disease Dx tests.</title>
        <authorList>
            <person name="Sproer C."/>
            <person name="Gronow S."/>
            <person name="Severitt S."/>
            <person name="Schroder I."/>
            <person name="Tallon L."/>
            <person name="Sadzewicz L."/>
            <person name="Zhao X."/>
            <person name="Boylan J."/>
            <person name="Ott S."/>
            <person name="Bowen H."/>
            <person name="Vavikolanu K."/>
            <person name="Mehta A."/>
            <person name="Aluvathingal J."/>
            <person name="Nadendla S."/>
            <person name="Lowell S."/>
            <person name="Myers T."/>
            <person name="Yan Y."/>
            <person name="Sichtig H."/>
        </authorList>
    </citation>
    <scope>NUCLEOTIDE SEQUENCE [LARGE SCALE GENOMIC DNA]</scope>
    <source>
        <strain evidence="2 3">FDAARGOS_909</strain>
    </source>
</reference>
<organism evidence="2 3">
    <name type="scientific">Delftia acidovorans</name>
    <name type="common">Pseudomonas acidovorans</name>
    <name type="synonym">Comamonas acidovorans</name>
    <dbReference type="NCBI Taxonomy" id="80866"/>
    <lineage>
        <taxon>Bacteria</taxon>
        <taxon>Pseudomonadati</taxon>
        <taxon>Pseudomonadota</taxon>
        <taxon>Betaproteobacteria</taxon>
        <taxon>Burkholderiales</taxon>
        <taxon>Comamonadaceae</taxon>
        <taxon>Delftia</taxon>
    </lineage>
</organism>
<dbReference type="OMA" id="MAGNLWK"/>